<evidence type="ECO:0000313" key="7">
    <source>
        <dbReference type="Proteomes" id="UP000321362"/>
    </source>
</evidence>
<dbReference type="Gene3D" id="2.40.170.20">
    <property type="entry name" value="TonB-dependent receptor, beta-barrel domain"/>
    <property type="match status" value="1"/>
</dbReference>
<dbReference type="Pfam" id="PF14905">
    <property type="entry name" value="OMP_b-brl_3"/>
    <property type="match status" value="1"/>
</dbReference>
<feature type="chain" id="PRO_5022849397" evidence="4">
    <location>
        <begin position="21"/>
        <end position="809"/>
    </location>
</feature>
<dbReference type="InterPro" id="IPR041700">
    <property type="entry name" value="OMP_b-brl_3"/>
</dbReference>
<dbReference type="RefSeq" id="WP_147053731.1">
    <property type="nucleotide sequence ID" value="NZ_CP042437.1"/>
</dbReference>
<dbReference type="GO" id="GO:0009279">
    <property type="term" value="C:cell outer membrane"/>
    <property type="evidence" value="ECO:0007669"/>
    <property type="project" value="UniProtKB-SubCell"/>
</dbReference>
<protein>
    <submittedName>
        <fullName evidence="6">TonB-dependent receptor</fullName>
    </submittedName>
</protein>
<dbReference type="PANTHER" id="PTHR40980">
    <property type="entry name" value="PLUG DOMAIN-CONTAINING PROTEIN"/>
    <property type="match status" value="1"/>
</dbReference>
<keyword evidence="7" id="KW-1185">Reference proteome</keyword>
<evidence type="ECO:0000256" key="3">
    <source>
        <dbReference type="ARBA" id="ARBA00023237"/>
    </source>
</evidence>
<evidence type="ECO:0000256" key="4">
    <source>
        <dbReference type="SAM" id="SignalP"/>
    </source>
</evidence>
<feature type="signal peptide" evidence="4">
    <location>
        <begin position="1"/>
        <end position="20"/>
    </location>
</feature>
<reference evidence="6 7" key="1">
    <citation type="journal article" date="2013" name="J. Microbiol.">
        <title>Mucilaginibacter ginsenosidivorax sp. nov., with ginsenoside converting activity isolated from sediment.</title>
        <authorList>
            <person name="Kim J.K."/>
            <person name="Choi T.E."/>
            <person name="Liu Q.M."/>
            <person name="Park H.Y."/>
            <person name="Yi T.H."/>
            <person name="Yoon M.H."/>
            <person name="Kim S.C."/>
            <person name="Im W.T."/>
        </authorList>
    </citation>
    <scope>NUCLEOTIDE SEQUENCE [LARGE SCALE GENOMIC DNA]</scope>
    <source>
        <strain evidence="6 7">KHI28</strain>
    </source>
</reference>
<dbReference type="AlphaFoldDB" id="A0A5B8VY80"/>
<keyword evidence="4" id="KW-0732">Signal</keyword>
<keyword evidence="2" id="KW-0472">Membrane</keyword>
<dbReference type="SUPFAM" id="SSF49478">
    <property type="entry name" value="Cna protein B-type domain"/>
    <property type="match status" value="1"/>
</dbReference>
<gene>
    <name evidence="6" type="ORF">FSB76_11585</name>
</gene>
<dbReference type="SUPFAM" id="SSF56935">
    <property type="entry name" value="Porins"/>
    <property type="match status" value="1"/>
</dbReference>
<dbReference type="EMBL" id="CP042437">
    <property type="protein sequence ID" value="QEC76560.1"/>
    <property type="molecule type" value="Genomic_DNA"/>
</dbReference>
<keyword evidence="3" id="KW-0998">Cell outer membrane</keyword>
<dbReference type="InterPro" id="IPR037066">
    <property type="entry name" value="Plug_dom_sf"/>
</dbReference>
<evidence type="ECO:0000313" key="6">
    <source>
        <dbReference type="EMBL" id="QEC76560.1"/>
    </source>
</evidence>
<dbReference type="KEGG" id="mgk:FSB76_11585"/>
<dbReference type="PANTHER" id="PTHR40980:SF4">
    <property type="entry name" value="TONB-DEPENDENT RECEPTOR-LIKE BETA-BARREL DOMAIN-CONTAINING PROTEIN"/>
    <property type="match status" value="1"/>
</dbReference>
<dbReference type="Gene3D" id="2.170.130.10">
    <property type="entry name" value="TonB-dependent receptor, plug domain"/>
    <property type="match status" value="1"/>
</dbReference>
<organism evidence="6 7">
    <name type="scientific">Mucilaginibacter ginsenosidivorax</name>
    <dbReference type="NCBI Taxonomy" id="862126"/>
    <lineage>
        <taxon>Bacteria</taxon>
        <taxon>Pseudomonadati</taxon>
        <taxon>Bacteroidota</taxon>
        <taxon>Sphingobacteriia</taxon>
        <taxon>Sphingobacteriales</taxon>
        <taxon>Sphingobacteriaceae</taxon>
        <taxon>Mucilaginibacter</taxon>
    </lineage>
</organism>
<dbReference type="Proteomes" id="UP000321362">
    <property type="component" value="Chromosome"/>
</dbReference>
<dbReference type="InterPro" id="IPR036942">
    <property type="entry name" value="Beta-barrel_TonB_sf"/>
</dbReference>
<evidence type="ECO:0000256" key="2">
    <source>
        <dbReference type="ARBA" id="ARBA00023136"/>
    </source>
</evidence>
<dbReference type="InterPro" id="IPR013783">
    <property type="entry name" value="Ig-like_fold"/>
</dbReference>
<evidence type="ECO:0000256" key="1">
    <source>
        <dbReference type="ARBA" id="ARBA00004442"/>
    </source>
</evidence>
<name>A0A5B8VY80_9SPHI</name>
<accession>A0A5B8VY80</accession>
<keyword evidence="6" id="KW-0675">Receptor</keyword>
<comment type="subcellular location">
    <subcellularLocation>
        <location evidence="1">Cell outer membrane</location>
    </subcellularLocation>
</comment>
<dbReference type="OrthoDB" id="606851at2"/>
<feature type="domain" description="Outer membrane protein beta-barrel" evidence="5">
    <location>
        <begin position="386"/>
        <end position="783"/>
    </location>
</feature>
<evidence type="ECO:0000259" key="5">
    <source>
        <dbReference type="Pfam" id="PF14905"/>
    </source>
</evidence>
<sequence length="809" mass="89576">MTLKTRCLLVLLFLSSISFAQSSGAAKPDFTLIILTETGQAAEGATVKLIKDDKPVKSAIADARGAARFDIIPAGSYLFSATYTGYKPQLSRAYKFPGHNYADTIKLQPLNTALQEVNIVAHAPLVQQKDGKTILNVDASVTNTGSTVLEVLEKSPGVSVDRNGGISLQGKAGVMVMIDDKQTYLSGADLNNLLSSMSSSQVSQIELITNPTAKYDASGNAGIINIKTKKNKQKGFNGTFTSSVGQGVYPKNNNSLVVNFRTGKINTFFSYSMNLVQYLTNIYALRKYYDAGNNITAKLDQPSYFSGTSFNNTVKTGLDYAVTDKTTIGVVLGGTLVNRNGNNRSVATWLNTSDVVDSAISTTNHNKNRFKNGSVNLNLRHTLSASQTLGADVDYLHYNIQSEQNFNNSLLAPGGYQELSRSNIPTTISILSGKVDYSIKTDQYGTFQSGYKSSYSSTDNAALYENLNSGLWAEDYSKSNQFLYKENINAVYGTFEKKYAKITAQAGLRYEYTSYKAHQLGNILQPDSAFKRNYGGFFPSGFISYQADSSHSFTLTAGRRIDRPIFQNLNPFYFIINKYTYQTGNPYLLPQYSWNFELSHQYKNLLTTTLLYSNIKNYFSQLFLNDAAKGILLYSQGNVGSTHNYGLSSTLSVSPVNWWSLTFQALYNHKQLKGFNGNTYTSQADQLNINTNNQFTIAKIYTAELSGFYTTRARNDIQEQLYPTGQLSLGISRPILKKRATLKFSARDIFYTNAMEGLTQFPNATEYFKLTRDTRVFTLAFTYRFGKSYKVANRSDGSAGDEKDRVGNG</sequence>
<dbReference type="Gene3D" id="2.60.40.10">
    <property type="entry name" value="Immunoglobulins"/>
    <property type="match status" value="1"/>
</dbReference>
<proteinExistence type="predicted"/>